<dbReference type="PANTHER" id="PTHR15004">
    <property type="entry name" value="GLUTAMYL-TRNA(GLN) AMIDOTRANSFERASE SUBUNIT C, MITOCHONDRIAL"/>
    <property type="match status" value="1"/>
</dbReference>
<dbReference type="Pfam" id="PF02686">
    <property type="entry name" value="GatC"/>
    <property type="match status" value="1"/>
</dbReference>
<keyword evidence="1" id="KW-0547">Nucleotide-binding</keyword>
<organism evidence="2 3">
    <name type="scientific">Natronospira elongata</name>
    <dbReference type="NCBI Taxonomy" id="3110268"/>
    <lineage>
        <taxon>Bacteria</taxon>
        <taxon>Pseudomonadati</taxon>
        <taxon>Pseudomonadota</taxon>
        <taxon>Gammaproteobacteria</taxon>
        <taxon>Natronospirales</taxon>
        <taxon>Natronospiraceae</taxon>
        <taxon>Natronospira</taxon>
    </lineage>
</organism>
<dbReference type="Proteomes" id="UP001302316">
    <property type="component" value="Unassembled WGS sequence"/>
</dbReference>
<dbReference type="GO" id="GO:0070681">
    <property type="term" value="P:glutaminyl-tRNAGln biosynthesis via transamidation"/>
    <property type="evidence" value="ECO:0007669"/>
    <property type="project" value="TreeGrafter"/>
</dbReference>
<sequence length="95" mass="10809">MSLSPDDVRHIAHLARLRIEEQDIQEYAGNLSRIVDFVDQLGKADTDAVTPMAHPLEMAQRLRDDVVTEENHRDEYQQNAPATEAGLYLVPRVIE</sequence>
<dbReference type="GO" id="GO:0050567">
    <property type="term" value="F:glutaminyl-tRNA synthase (glutamine-hydrolyzing) activity"/>
    <property type="evidence" value="ECO:0007669"/>
    <property type="project" value="UniProtKB-UniRule"/>
</dbReference>
<dbReference type="GO" id="GO:0006450">
    <property type="term" value="P:regulation of translational fidelity"/>
    <property type="evidence" value="ECO:0007669"/>
    <property type="project" value="InterPro"/>
</dbReference>
<evidence type="ECO:0000313" key="3">
    <source>
        <dbReference type="Proteomes" id="UP001302316"/>
    </source>
</evidence>
<evidence type="ECO:0000256" key="1">
    <source>
        <dbReference type="HAMAP-Rule" id="MF_00122"/>
    </source>
</evidence>
<reference evidence="2 3" key="1">
    <citation type="submission" date="2023-12" db="EMBL/GenBank/DDBJ databases">
        <title>Whole-genome sequencing of halo(alkali)philic microorganisms from hypersaline lakes.</title>
        <authorList>
            <person name="Sorokin D.Y."/>
            <person name="Merkel A.Y."/>
            <person name="Messina E."/>
            <person name="Yakimov M."/>
        </authorList>
    </citation>
    <scope>NUCLEOTIDE SEQUENCE [LARGE SCALE GENOMIC DNA]</scope>
    <source>
        <strain evidence="2 3">AB-CW1</strain>
    </source>
</reference>
<keyword evidence="1" id="KW-0648">Protein biosynthesis</keyword>
<proteinExistence type="inferred from homology"/>
<dbReference type="InterPro" id="IPR036113">
    <property type="entry name" value="Asp/Glu-ADT_sf_sub_c"/>
</dbReference>
<evidence type="ECO:0000313" key="2">
    <source>
        <dbReference type="EMBL" id="MEA5445466.1"/>
    </source>
</evidence>
<comment type="function">
    <text evidence="1">Allows the formation of correctly charged Asn-tRNA(Asn) or Gln-tRNA(Gln) through the transamidation of misacylated Asp-tRNA(Asn) or Glu-tRNA(Gln) in organisms which lack either or both of asparaginyl-tRNA or glutaminyl-tRNA synthetases. The reaction takes place in the presence of glutamine and ATP through an activated phospho-Asp-tRNA(Asn) or phospho-Glu-tRNA(Gln).</text>
</comment>
<dbReference type="GO" id="GO:0006412">
    <property type="term" value="P:translation"/>
    <property type="evidence" value="ECO:0007669"/>
    <property type="project" value="UniProtKB-UniRule"/>
</dbReference>
<comment type="similarity">
    <text evidence="1">Belongs to the GatC family.</text>
</comment>
<gene>
    <name evidence="1 2" type="primary">gatC</name>
    <name evidence="2" type="ORF">VCB98_06510</name>
</gene>
<accession>A0AAP6MML9</accession>
<dbReference type="NCBIfam" id="TIGR00135">
    <property type="entry name" value="gatC"/>
    <property type="match status" value="1"/>
</dbReference>
<dbReference type="PANTHER" id="PTHR15004:SF0">
    <property type="entry name" value="GLUTAMYL-TRNA(GLN) AMIDOTRANSFERASE SUBUNIT C, MITOCHONDRIAL"/>
    <property type="match status" value="1"/>
</dbReference>
<name>A0AAP6MML9_9GAMM</name>
<comment type="catalytic activity">
    <reaction evidence="1">
        <text>L-glutamyl-tRNA(Gln) + L-glutamine + ATP + H2O = L-glutaminyl-tRNA(Gln) + L-glutamate + ADP + phosphate + H(+)</text>
        <dbReference type="Rhea" id="RHEA:17521"/>
        <dbReference type="Rhea" id="RHEA-COMP:9681"/>
        <dbReference type="Rhea" id="RHEA-COMP:9684"/>
        <dbReference type="ChEBI" id="CHEBI:15377"/>
        <dbReference type="ChEBI" id="CHEBI:15378"/>
        <dbReference type="ChEBI" id="CHEBI:29985"/>
        <dbReference type="ChEBI" id="CHEBI:30616"/>
        <dbReference type="ChEBI" id="CHEBI:43474"/>
        <dbReference type="ChEBI" id="CHEBI:58359"/>
        <dbReference type="ChEBI" id="CHEBI:78520"/>
        <dbReference type="ChEBI" id="CHEBI:78521"/>
        <dbReference type="ChEBI" id="CHEBI:456216"/>
    </reaction>
</comment>
<dbReference type="EMBL" id="JAYGII010000010">
    <property type="protein sequence ID" value="MEA5445466.1"/>
    <property type="molecule type" value="Genomic_DNA"/>
</dbReference>
<dbReference type="GO" id="GO:0005524">
    <property type="term" value="F:ATP binding"/>
    <property type="evidence" value="ECO:0007669"/>
    <property type="project" value="UniProtKB-KW"/>
</dbReference>
<dbReference type="AlphaFoldDB" id="A0AAP6MML9"/>
<keyword evidence="1" id="KW-0436">Ligase</keyword>
<dbReference type="InterPro" id="IPR003837">
    <property type="entry name" value="GatC"/>
</dbReference>
<keyword evidence="1" id="KW-0067">ATP-binding</keyword>
<dbReference type="EC" id="6.3.5.-" evidence="1"/>
<dbReference type="HAMAP" id="MF_00122">
    <property type="entry name" value="GatC"/>
    <property type="match status" value="1"/>
</dbReference>
<dbReference type="Gene3D" id="1.10.20.60">
    <property type="entry name" value="Glu-tRNAGln amidotransferase C subunit, N-terminal domain"/>
    <property type="match status" value="1"/>
</dbReference>
<dbReference type="SUPFAM" id="SSF141000">
    <property type="entry name" value="Glu-tRNAGln amidotransferase C subunit"/>
    <property type="match status" value="1"/>
</dbReference>
<dbReference type="RefSeq" id="WP_346051093.1">
    <property type="nucleotide sequence ID" value="NZ_JAYGII010000010.1"/>
</dbReference>
<keyword evidence="3" id="KW-1185">Reference proteome</keyword>
<comment type="caution">
    <text evidence="2">The sequence shown here is derived from an EMBL/GenBank/DDBJ whole genome shotgun (WGS) entry which is preliminary data.</text>
</comment>
<comment type="subunit">
    <text evidence="1">Heterotrimer of A, B and C subunits.</text>
</comment>
<comment type="catalytic activity">
    <reaction evidence="1">
        <text>L-aspartyl-tRNA(Asn) + L-glutamine + ATP + H2O = L-asparaginyl-tRNA(Asn) + L-glutamate + ADP + phosphate + 2 H(+)</text>
        <dbReference type="Rhea" id="RHEA:14513"/>
        <dbReference type="Rhea" id="RHEA-COMP:9674"/>
        <dbReference type="Rhea" id="RHEA-COMP:9677"/>
        <dbReference type="ChEBI" id="CHEBI:15377"/>
        <dbReference type="ChEBI" id="CHEBI:15378"/>
        <dbReference type="ChEBI" id="CHEBI:29985"/>
        <dbReference type="ChEBI" id="CHEBI:30616"/>
        <dbReference type="ChEBI" id="CHEBI:43474"/>
        <dbReference type="ChEBI" id="CHEBI:58359"/>
        <dbReference type="ChEBI" id="CHEBI:78515"/>
        <dbReference type="ChEBI" id="CHEBI:78516"/>
        <dbReference type="ChEBI" id="CHEBI:456216"/>
    </reaction>
</comment>
<protein>
    <recommendedName>
        <fullName evidence="1">Aspartyl/glutamyl-tRNA(Asn/Gln) amidotransferase subunit C</fullName>
        <shortName evidence="1">Asp/Glu-ADT subunit C</shortName>
        <ecNumber evidence="1">6.3.5.-</ecNumber>
    </recommendedName>
</protein>